<evidence type="ECO:0000313" key="2">
    <source>
        <dbReference type="WBParaSite" id="ES5_v2.g23231.t1"/>
    </source>
</evidence>
<accession>A0AC34G1S1</accession>
<organism evidence="1 2">
    <name type="scientific">Panagrolaimus sp. ES5</name>
    <dbReference type="NCBI Taxonomy" id="591445"/>
    <lineage>
        <taxon>Eukaryota</taxon>
        <taxon>Metazoa</taxon>
        <taxon>Ecdysozoa</taxon>
        <taxon>Nematoda</taxon>
        <taxon>Chromadorea</taxon>
        <taxon>Rhabditida</taxon>
        <taxon>Tylenchina</taxon>
        <taxon>Panagrolaimomorpha</taxon>
        <taxon>Panagrolaimoidea</taxon>
        <taxon>Panagrolaimidae</taxon>
        <taxon>Panagrolaimus</taxon>
    </lineage>
</organism>
<sequence>MLLFSIFSLIFIWKICDATLSPTCIGATLQYAVKDWDTTLTVFKAEFNLNVEMDYSNATYPNKLTMSNFSYWSLDYSLYNLTNPIVYKQETGFRYGNCSYFDDCSFNVPNGGGYFMLKMPTNASVWPGYTIDFFVDNGNMFDSKSAKLFDPKYYPCNIDNEGSSFCCNKYLNFDIPENND</sequence>
<name>A0AC34G1S1_9BILA</name>
<proteinExistence type="predicted"/>
<dbReference type="WBParaSite" id="ES5_v2.g23231.t1">
    <property type="protein sequence ID" value="ES5_v2.g23231.t1"/>
    <property type="gene ID" value="ES5_v2.g23231"/>
</dbReference>
<evidence type="ECO:0000313" key="1">
    <source>
        <dbReference type="Proteomes" id="UP000887579"/>
    </source>
</evidence>
<protein>
    <submittedName>
        <fullName evidence="2">Uncharacterized protein</fullName>
    </submittedName>
</protein>
<reference evidence="2" key="1">
    <citation type="submission" date="2022-11" db="UniProtKB">
        <authorList>
            <consortium name="WormBaseParasite"/>
        </authorList>
    </citation>
    <scope>IDENTIFICATION</scope>
</reference>
<dbReference type="Proteomes" id="UP000887579">
    <property type="component" value="Unplaced"/>
</dbReference>